<accession>A0AAD5DSY2</accession>
<feature type="domain" description="Methyltransferase" evidence="1">
    <location>
        <begin position="93"/>
        <end position="194"/>
    </location>
</feature>
<name>A0AAD5DSY2_9CHLO</name>
<dbReference type="Proteomes" id="UP001205105">
    <property type="component" value="Unassembled WGS sequence"/>
</dbReference>
<dbReference type="SUPFAM" id="SSF53335">
    <property type="entry name" value="S-adenosyl-L-methionine-dependent methyltransferases"/>
    <property type="match status" value="1"/>
</dbReference>
<dbReference type="Pfam" id="PF13649">
    <property type="entry name" value="Methyltransf_25"/>
    <property type="match status" value="1"/>
</dbReference>
<dbReference type="AlphaFoldDB" id="A0AAD5DSY2"/>
<evidence type="ECO:0000313" key="2">
    <source>
        <dbReference type="EMBL" id="KAI7841824.1"/>
    </source>
</evidence>
<dbReference type="PANTHER" id="PTHR42912">
    <property type="entry name" value="METHYLTRANSFERASE"/>
    <property type="match status" value="1"/>
</dbReference>
<dbReference type="Gene3D" id="3.40.50.150">
    <property type="entry name" value="Vaccinia Virus protein VP39"/>
    <property type="match status" value="1"/>
</dbReference>
<evidence type="ECO:0000259" key="1">
    <source>
        <dbReference type="Pfam" id="PF13649"/>
    </source>
</evidence>
<dbReference type="InterPro" id="IPR029063">
    <property type="entry name" value="SAM-dependent_MTases_sf"/>
</dbReference>
<dbReference type="CDD" id="cd02440">
    <property type="entry name" value="AdoMet_MTases"/>
    <property type="match status" value="1"/>
</dbReference>
<sequence length="325" mass="34492">MAALARCMPSATAALHVTPRKAFSSSSGGGASAAAAPAARPSSSGGRSAHVCRSYTDPEVYSIAFNFRKFDVEVAHLLAMHQKHCSGALQHFLEVACGPAQHAILLAKTAGCAATGLDISPSMLAYAAQQAQAAGAAGSLSLVEADMSKEGWAAQLAQPADLACILLGSLAHCLDNGAALRCFAELSKAVRPGGLLVLELPHPSDLWGGYCLEEEQFIEAWDAESEDKSKTVLVEWGREGDHFDLQEQILHRTVGLSCYHGDELVSSEVDVVPQRQFTLQEIDLLGRATGFEVVEVHGDFDASIGLDHEEAFRSVMVLRRLPAAQ</sequence>
<proteinExistence type="predicted"/>
<dbReference type="GO" id="GO:0008168">
    <property type="term" value="F:methyltransferase activity"/>
    <property type="evidence" value="ECO:0007669"/>
    <property type="project" value="TreeGrafter"/>
</dbReference>
<dbReference type="Gene3D" id="2.20.25.110">
    <property type="entry name" value="S-adenosyl-L-methionine-dependent methyltransferases"/>
    <property type="match status" value="1"/>
</dbReference>
<dbReference type="InterPro" id="IPR050508">
    <property type="entry name" value="Methyltransf_Superfamily"/>
</dbReference>
<reference evidence="2" key="1">
    <citation type="submission" date="2020-11" db="EMBL/GenBank/DDBJ databases">
        <title>Chlorella ohadii genome sequencing and assembly.</title>
        <authorList>
            <person name="Murik O."/>
            <person name="Treves H."/>
            <person name="Kedem I."/>
            <person name="Shotland Y."/>
            <person name="Kaplan A."/>
        </authorList>
    </citation>
    <scope>NUCLEOTIDE SEQUENCE</scope>
    <source>
        <strain evidence="2">1</strain>
    </source>
</reference>
<organism evidence="2 3">
    <name type="scientific">Chlorella ohadii</name>
    <dbReference type="NCBI Taxonomy" id="2649997"/>
    <lineage>
        <taxon>Eukaryota</taxon>
        <taxon>Viridiplantae</taxon>
        <taxon>Chlorophyta</taxon>
        <taxon>core chlorophytes</taxon>
        <taxon>Trebouxiophyceae</taxon>
        <taxon>Chlorellales</taxon>
        <taxon>Chlorellaceae</taxon>
        <taxon>Chlorella clade</taxon>
        <taxon>Chlorella</taxon>
    </lineage>
</organism>
<dbReference type="EMBL" id="JADXDR010000058">
    <property type="protein sequence ID" value="KAI7841824.1"/>
    <property type="molecule type" value="Genomic_DNA"/>
</dbReference>
<comment type="caution">
    <text evidence="2">The sequence shown here is derived from an EMBL/GenBank/DDBJ whole genome shotgun (WGS) entry which is preliminary data.</text>
</comment>
<gene>
    <name evidence="2" type="ORF">COHA_004353</name>
</gene>
<protein>
    <recommendedName>
        <fullName evidence="1">Methyltransferase domain-containing protein</fullName>
    </recommendedName>
</protein>
<evidence type="ECO:0000313" key="3">
    <source>
        <dbReference type="Proteomes" id="UP001205105"/>
    </source>
</evidence>
<keyword evidence="3" id="KW-1185">Reference proteome</keyword>
<dbReference type="InterPro" id="IPR041698">
    <property type="entry name" value="Methyltransf_25"/>
</dbReference>